<dbReference type="RefSeq" id="WP_092525266.1">
    <property type="nucleotide sequence ID" value="NZ_FNCI01000005.1"/>
</dbReference>
<proteinExistence type="predicted"/>
<name>A0A1G7RX77_9GAMM</name>
<dbReference type="PROSITE" id="PS00622">
    <property type="entry name" value="HTH_LUXR_1"/>
    <property type="match status" value="1"/>
</dbReference>
<evidence type="ECO:0000259" key="4">
    <source>
        <dbReference type="PROSITE" id="PS50043"/>
    </source>
</evidence>
<dbReference type="InterPro" id="IPR036388">
    <property type="entry name" value="WH-like_DNA-bd_sf"/>
</dbReference>
<dbReference type="EMBL" id="FNCI01000005">
    <property type="protein sequence ID" value="SDG15375.1"/>
    <property type="molecule type" value="Genomic_DNA"/>
</dbReference>
<protein>
    <submittedName>
        <fullName evidence="5">LuxR family transcriptional regulator, csgAB operon transcriptional regulatory protein</fullName>
    </submittedName>
</protein>
<dbReference type="PRINTS" id="PR00038">
    <property type="entry name" value="HTHLUXR"/>
</dbReference>
<dbReference type="InterPro" id="IPR016032">
    <property type="entry name" value="Sig_transdc_resp-reg_C-effctor"/>
</dbReference>
<organism evidence="5 6">
    <name type="scientific">Onishia taeanensis</name>
    <dbReference type="NCBI Taxonomy" id="284577"/>
    <lineage>
        <taxon>Bacteria</taxon>
        <taxon>Pseudomonadati</taxon>
        <taxon>Pseudomonadota</taxon>
        <taxon>Gammaproteobacteria</taxon>
        <taxon>Oceanospirillales</taxon>
        <taxon>Halomonadaceae</taxon>
        <taxon>Onishia</taxon>
    </lineage>
</organism>
<dbReference type="Gene3D" id="1.10.10.10">
    <property type="entry name" value="Winged helix-like DNA-binding domain superfamily/Winged helix DNA-binding domain"/>
    <property type="match status" value="1"/>
</dbReference>
<gene>
    <name evidence="5" type="ORF">SAMN05216571_10588</name>
</gene>
<dbReference type="AlphaFoldDB" id="A0A1G7RX77"/>
<keyword evidence="1" id="KW-0805">Transcription regulation</keyword>
<dbReference type="InterPro" id="IPR000792">
    <property type="entry name" value="Tscrpt_reg_LuxR_C"/>
</dbReference>
<dbReference type="OrthoDB" id="561214at2"/>
<feature type="domain" description="HTH luxR-type" evidence="4">
    <location>
        <begin position="144"/>
        <end position="210"/>
    </location>
</feature>
<keyword evidence="2" id="KW-0238">DNA-binding</keyword>
<evidence type="ECO:0000256" key="2">
    <source>
        <dbReference type="ARBA" id="ARBA00023125"/>
    </source>
</evidence>
<reference evidence="5 6" key="1">
    <citation type="submission" date="2016-10" db="EMBL/GenBank/DDBJ databases">
        <authorList>
            <person name="de Groot N.N."/>
        </authorList>
    </citation>
    <scope>NUCLEOTIDE SEQUENCE [LARGE SCALE GENOMIC DNA]</scope>
    <source>
        <strain evidence="5 6">BH539</strain>
    </source>
</reference>
<accession>A0A1G7RX77</accession>
<keyword evidence="3" id="KW-0804">Transcription</keyword>
<dbReference type="FunFam" id="1.10.10.10:FF:000153">
    <property type="entry name" value="LuxR family transcriptional regulator"/>
    <property type="match status" value="1"/>
</dbReference>
<evidence type="ECO:0000256" key="1">
    <source>
        <dbReference type="ARBA" id="ARBA00023015"/>
    </source>
</evidence>
<dbReference type="Proteomes" id="UP000198641">
    <property type="component" value="Unassembled WGS sequence"/>
</dbReference>
<dbReference type="SMART" id="SM00421">
    <property type="entry name" value="HTH_LUXR"/>
    <property type="match status" value="1"/>
</dbReference>
<dbReference type="PROSITE" id="PS50043">
    <property type="entry name" value="HTH_LUXR_2"/>
    <property type="match status" value="1"/>
</dbReference>
<dbReference type="GO" id="GO:0006355">
    <property type="term" value="P:regulation of DNA-templated transcription"/>
    <property type="evidence" value="ECO:0007669"/>
    <property type="project" value="InterPro"/>
</dbReference>
<dbReference type="Pfam" id="PF00196">
    <property type="entry name" value="GerE"/>
    <property type="match status" value="1"/>
</dbReference>
<sequence>MNHPGTSILLVTDCNPQSQLFINYIHEQLEETVTALPPEAQAIPEGSTKNIVLLDTNHVTEEAIQQWHNLSLEDETVVLAALNLRDEDHAADLLAAYHLQGVFYRNDSLLLTCKGINRLIEGDLWMSRSLMARLINFYRQQQRNAYRPVCGLTHREMEIIGLLSSGASNTDIADKLFVSEHTVKSHLYNIFKKIKVHNRIQAMNWARQNLATSPAPLKKILKGA</sequence>
<evidence type="ECO:0000313" key="5">
    <source>
        <dbReference type="EMBL" id="SDG15375.1"/>
    </source>
</evidence>
<dbReference type="GO" id="GO:0003677">
    <property type="term" value="F:DNA binding"/>
    <property type="evidence" value="ECO:0007669"/>
    <property type="project" value="UniProtKB-KW"/>
</dbReference>
<dbReference type="PANTHER" id="PTHR44688">
    <property type="entry name" value="DNA-BINDING TRANSCRIPTIONAL ACTIVATOR DEVR_DOSR"/>
    <property type="match status" value="1"/>
</dbReference>
<keyword evidence="6" id="KW-1185">Reference proteome</keyword>
<evidence type="ECO:0000313" key="6">
    <source>
        <dbReference type="Proteomes" id="UP000198641"/>
    </source>
</evidence>
<dbReference type="SUPFAM" id="SSF46894">
    <property type="entry name" value="C-terminal effector domain of the bipartite response regulators"/>
    <property type="match status" value="1"/>
</dbReference>
<evidence type="ECO:0000256" key="3">
    <source>
        <dbReference type="ARBA" id="ARBA00023163"/>
    </source>
</evidence>
<dbReference type="STRING" id="284577.SAMN05216571_10588"/>
<dbReference type="Gene3D" id="3.40.50.2300">
    <property type="match status" value="1"/>
</dbReference>
<dbReference type="CDD" id="cd06170">
    <property type="entry name" value="LuxR_C_like"/>
    <property type="match status" value="1"/>
</dbReference>
<dbReference type="PANTHER" id="PTHR44688:SF16">
    <property type="entry name" value="DNA-BINDING TRANSCRIPTIONAL ACTIVATOR DEVR_DOSR"/>
    <property type="match status" value="1"/>
</dbReference>